<evidence type="ECO:0000256" key="10">
    <source>
        <dbReference type="HAMAP-Rule" id="MF_00454"/>
    </source>
</evidence>
<feature type="transmembrane region" description="Helical" evidence="10">
    <location>
        <begin position="103"/>
        <end position="125"/>
    </location>
</feature>
<sequence>MTALLVAVGAAVGAPLRYLVDAELRARRATAFPWGTWLVNVAGSLLLGAVVAAVPLLGPTVGPATAALLGTGLCGALTTYSTFGWEMVSLLERGRALLATGYATVSVLAGVSAGLTGYGLVTLLAGGG</sequence>
<proteinExistence type="inferred from homology"/>
<keyword evidence="10" id="KW-0479">Metal-binding</keyword>
<feature type="transmembrane region" description="Helical" evidence="10">
    <location>
        <begin position="64"/>
        <end position="83"/>
    </location>
</feature>
<keyword evidence="4 10" id="KW-1133">Transmembrane helix</keyword>
<keyword evidence="2 10" id="KW-1003">Cell membrane</keyword>
<dbReference type="Proteomes" id="UP001494902">
    <property type="component" value="Unassembled WGS sequence"/>
</dbReference>
<dbReference type="RefSeq" id="WP_349296468.1">
    <property type="nucleotide sequence ID" value="NZ_JBEDNQ010000001.1"/>
</dbReference>
<dbReference type="PANTHER" id="PTHR28259">
    <property type="entry name" value="FLUORIDE EXPORT PROTEIN 1-RELATED"/>
    <property type="match status" value="1"/>
</dbReference>
<feature type="transmembrane region" description="Helical" evidence="10">
    <location>
        <begin position="37"/>
        <end position="57"/>
    </location>
</feature>
<comment type="activity regulation">
    <text evidence="10">Na(+) is not transported, but it plays an essential structural role and its presence is essential for fluoride channel function.</text>
</comment>
<dbReference type="InterPro" id="IPR003691">
    <property type="entry name" value="FluC"/>
</dbReference>
<evidence type="ECO:0000313" key="11">
    <source>
        <dbReference type="EMBL" id="MEQ3549390.1"/>
    </source>
</evidence>
<evidence type="ECO:0000256" key="3">
    <source>
        <dbReference type="ARBA" id="ARBA00022692"/>
    </source>
</evidence>
<keyword evidence="10" id="KW-0406">Ion transport</keyword>
<comment type="similarity">
    <text evidence="7 10">Belongs to the fluoride channel Fluc/FEX (TC 1.A.43) family.</text>
</comment>
<keyword evidence="10" id="KW-0915">Sodium</keyword>
<keyword evidence="3 10" id="KW-0812">Transmembrane</keyword>
<dbReference type="PANTHER" id="PTHR28259:SF1">
    <property type="entry name" value="FLUORIDE EXPORT PROTEIN 1-RELATED"/>
    <property type="match status" value="1"/>
</dbReference>
<organism evidence="11 12">
    <name type="scientific">Pseudonocardia nematodicida</name>
    <dbReference type="NCBI Taxonomy" id="1206997"/>
    <lineage>
        <taxon>Bacteria</taxon>
        <taxon>Bacillati</taxon>
        <taxon>Actinomycetota</taxon>
        <taxon>Actinomycetes</taxon>
        <taxon>Pseudonocardiales</taxon>
        <taxon>Pseudonocardiaceae</taxon>
        <taxon>Pseudonocardia</taxon>
    </lineage>
</organism>
<comment type="subcellular location">
    <subcellularLocation>
        <location evidence="1 10">Cell membrane</location>
        <topology evidence="1 10">Multi-pass membrane protein</topology>
    </subcellularLocation>
</comment>
<evidence type="ECO:0000256" key="4">
    <source>
        <dbReference type="ARBA" id="ARBA00022989"/>
    </source>
</evidence>
<feature type="binding site" evidence="10">
    <location>
        <position position="75"/>
    </location>
    <ligand>
        <name>Na(+)</name>
        <dbReference type="ChEBI" id="CHEBI:29101"/>
        <note>structural</note>
    </ligand>
</feature>
<evidence type="ECO:0000256" key="8">
    <source>
        <dbReference type="ARBA" id="ARBA00035585"/>
    </source>
</evidence>
<feature type="binding site" evidence="10">
    <location>
        <position position="78"/>
    </location>
    <ligand>
        <name>Na(+)</name>
        <dbReference type="ChEBI" id="CHEBI:29101"/>
        <note>structural</note>
    </ligand>
</feature>
<comment type="catalytic activity">
    <reaction evidence="8">
        <text>fluoride(in) = fluoride(out)</text>
        <dbReference type="Rhea" id="RHEA:76159"/>
        <dbReference type="ChEBI" id="CHEBI:17051"/>
    </reaction>
    <physiologicalReaction direction="left-to-right" evidence="8">
        <dbReference type="Rhea" id="RHEA:76160"/>
    </physiologicalReaction>
</comment>
<dbReference type="HAMAP" id="MF_00454">
    <property type="entry name" value="FluC"/>
    <property type="match status" value="1"/>
</dbReference>
<comment type="caution">
    <text evidence="11">The sequence shown here is derived from an EMBL/GenBank/DDBJ whole genome shotgun (WGS) entry which is preliminary data.</text>
</comment>
<dbReference type="Pfam" id="PF02537">
    <property type="entry name" value="CRCB"/>
    <property type="match status" value="1"/>
</dbReference>
<evidence type="ECO:0000256" key="9">
    <source>
        <dbReference type="ARBA" id="ARBA00049940"/>
    </source>
</evidence>
<evidence type="ECO:0000256" key="5">
    <source>
        <dbReference type="ARBA" id="ARBA00023136"/>
    </source>
</evidence>
<reference evidence="11 12" key="1">
    <citation type="submission" date="2024-03" db="EMBL/GenBank/DDBJ databases">
        <title>Draft genome sequence of Pseudonocardia nematodicida JCM 31783.</title>
        <authorList>
            <person name="Butdee W."/>
            <person name="Duangmal K."/>
        </authorList>
    </citation>
    <scope>NUCLEOTIDE SEQUENCE [LARGE SCALE GENOMIC DNA]</scope>
    <source>
        <strain evidence="11 12">JCM 31783</strain>
    </source>
</reference>
<evidence type="ECO:0000313" key="12">
    <source>
        <dbReference type="Proteomes" id="UP001494902"/>
    </source>
</evidence>
<keyword evidence="12" id="KW-1185">Reference proteome</keyword>
<comment type="function">
    <text evidence="9 10">Fluoride-specific ion channel. Important for reducing fluoride concentration in the cell, thus reducing its toxicity.</text>
</comment>
<name>A0ABV1K4M3_9PSEU</name>
<accession>A0ABV1K4M3</accession>
<keyword evidence="5 10" id="KW-0472">Membrane</keyword>
<gene>
    <name evidence="10" type="primary">fluC</name>
    <name evidence="10" type="synonym">crcB</name>
    <name evidence="11" type="ORF">WIS52_02800</name>
</gene>
<evidence type="ECO:0000256" key="2">
    <source>
        <dbReference type="ARBA" id="ARBA00022475"/>
    </source>
</evidence>
<keyword evidence="10" id="KW-0813">Transport</keyword>
<evidence type="ECO:0000256" key="7">
    <source>
        <dbReference type="ARBA" id="ARBA00035120"/>
    </source>
</evidence>
<evidence type="ECO:0000256" key="1">
    <source>
        <dbReference type="ARBA" id="ARBA00004651"/>
    </source>
</evidence>
<protein>
    <recommendedName>
        <fullName evidence="10">Fluoride-specific ion channel FluC</fullName>
    </recommendedName>
</protein>
<keyword evidence="6 10" id="KW-0407">Ion channel</keyword>
<evidence type="ECO:0000256" key="6">
    <source>
        <dbReference type="ARBA" id="ARBA00023303"/>
    </source>
</evidence>
<dbReference type="EMBL" id="JBEDNQ010000001">
    <property type="protein sequence ID" value="MEQ3549390.1"/>
    <property type="molecule type" value="Genomic_DNA"/>
</dbReference>